<feature type="coiled-coil region" evidence="1">
    <location>
        <begin position="31"/>
        <end position="58"/>
    </location>
</feature>
<keyword evidence="4" id="KW-1185">Reference proteome</keyword>
<feature type="transmembrane region" description="Helical" evidence="2">
    <location>
        <begin position="6"/>
        <end position="27"/>
    </location>
</feature>
<reference evidence="3 4" key="1">
    <citation type="submission" date="2017-11" db="EMBL/GenBank/DDBJ databases">
        <title>Genome sequence and genome mining of multiple bioactive secondary metabolites from a deep sea-derived Bacillus siamensis SCSIO 05746.</title>
        <authorList>
            <person name="Pan H.-Q."/>
            <person name="Ju J.-H."/>
        </authorList>
    </citation>
    <scope>NUCLEOTIDE SEQUENCE [LARGE SCALE GENOMIC DNA]</scope>
    <source>
        <strain evidence="3 4">SCSIO 05746</strain>
    </source>
</reference>
<dbReference type="EMBL" id="CP025001">
    <property type="protein sequence ID" value="AUJ76403.1"/>
    <property type="molecule type" value="Genomic_DNA"/>
</dbReference>
<evidence type="ECO:0000313" key="4">
    <source>
        <dbReference type="Proteomes" id="UP000234366"/>
    </source>
</evidence>
<dbReference type="KEGG" id="bsia:CWD84_06120"/>
<evidence type="ECO:0000256" key="2">
    <source>
        <dbReference type="SAM" id="Phobius"/>
    </source>
</evidence>
<keyword evidence="2" id="KW-1133">Transmembrane helix</keyword>
<gene>
    <name evidence="3" type="ORF">CWD84_06120</name>
</gene>
<protein>
    <recommendedName>
        <fullName evidence="5">DUF4760 domain-containing protein</fullName>
    </recommendedName>
</protein>
<name>A0AAI8HLW3_9BACI</name>
<sequence>MSTDIIVAIINGLVTILVGIITARVAYLGSMRGAKLQIEKANADAERVKKEEEELAKKFIKSFLYMEITENIKKISPQQIRSIRERAEDKLSVSTYLEIKPKLSFDTYNEVRHTLNKINDVLFVAEVLRIYKCFKILKDNGKLNDKSVVAAGEIYDALQHWIKKLHIEEHLE</sequence>
<accession>A0AAI8HLW3</accession>
<dbReference type="AlphaFoldDB" id="A0AAI8HLW3"/>
<keyword evidence="1" id="KW-0175">Coiled coil</keyword>
<proteinExistence type="predicted"/>
<dbReference type="Proteomes" id="UP000234366">
    <property type="component" value="Chromosome"/>
</dbReference>
<keyword evidence="2" id="KW-0472">Membrane</keyword>
<evidence type="ECO:0000256" key="1">
    <source>
        <dbReference type="SAM" id="Coils"/>
    </source>
</evidence>
<keyword evidence="2" id="KW-0812">Transmembrane</keyword>
<evidence type="ECO:0008006" key="5">
    <source>
        <dbReference type="Google" id="ProtNLM"/>
    </source>
</evidence>
<dbReference type="RefSeq" id="WP_060964547.1">
    <property type="nucleotide sequence ID" value="NZ_CP025001.1"/>
</dbReference>
<evidence type="ECO:0000313" key="3">
    <source>
        <dbReference type="EMBL" id="AUJ76403.1"/>
    </source>
</evidence>
<organism evidence="3 4">
    <name type="scientific">Bacillus siamensis</name>
    <dbReference type="NCBI Taxonomy" id="659243"/>
    <lineage>
        <taxon>Bacteria</taxon>
        <taxon>Bacillati</taxon>
        <taxon>Bacillota</taxon>
        <taxon>Bacilli</taxon>
        <taxon>Bacillales</taxon>
        <taxon>Bacillaceae</taxon>
        <taxon>Bacillus</taxon>
        <taxon>Bacillus amyloliquefaciens group</taxon>
    </lineage>
</organism>